<proteinExistence type="predicted"/>
<dbReference type="EMBL" id="LR796647">
    <property type="protein sequence ID" value="CAB4156926.1"/>
    <property type="molecule type" value="Genomic_DNA"/>
</dbReference>
<feature type="compositionally biased region" description="Basic and acidic residues" evidence="1">
    <location>
        <begin position="11"/>
        <end position="20"/>
    </location>
</feature>
<protein>
    <submittedName>
        <fullName evidence="3">Uncharacterized protein</fullName>
    </submittedName>
</protein>
<sequence length="172" mass="20135">MAGRQASKTTNSDKRVKQSDYDIGPKQYDFHTDLRYGKQGEKLVEEFLQTLSGGAFEVKTDRYRNGRMVLEMEHNPRRETDEEGKPKWKPSGLAVTKARWWVYVYTLDGSFIIVDVQRIKRYLKANKDRFNPKEYHNFAHRSSNPSRGYLLQPEDVMDLMINPAYDTVPKLP</sequence>
<evidence type="ECO:0000313" key="2">
    <source>
        <dbReference type="EMBL" id="CAB4139885.1"/>
    </source>
</evidence>
<dbReference type="EMBL" id="LR796366">
    <property type="protein sequence ID" value="CAB4139885.1"/>
    <property type="molecule type" value="Genomic_DNA"/>
</dbReference>
<name>A0A6J5NGJ9_9CAUD</name>
<gene>
    <name evidence="2" type="ORF">UFOVP355_40</name>
    <name evidence="3" type="ORF">UFOVP677_40</name>
</gene>
<evidence type="ECO:0000313" key="3">
    <source>
        <dbReference type="EMBL" id="CAB4156926.1"/>
    </source>
</evidence>
<feature type="region of interest" description="Disordered" evidence="1">
    <location>
        <begin position="1"/>
        <end position="23"/>
    </location>
</feature>
<evidence type="ECO:0000256" key="1">
    <source>
        <dbReference type="SAM" id="MobiDB-lite"/>
    </source>
</evidence>
<accession>A0A6J5NGJ9</accession>
<feature type="compositionally biased region" description="Polar residues" evidence="1">
    <location>
        <begin position="1"/>
        <end position="10"/>
    </location>
</feature>
<organism evidence="3">
    <name type="scientific">uncultured Caudovirales phage</name>
    <dbReference type="NCBI Taxonomy" id="2100421"/>
    <lineage>
        <taxon>Viruses</taxon>
        <taxon>Duplodnaviria</taxon>
        <taxon>Heunggongvirae</taxon>
        <taxon>Uroviricota</taxon>
        <taxon>Caudoviricetes</taxon>
        <taxon>Peduoviridae</taxon>
        <taxon>Maltschvirus</taxon>
        <taxon>Maltschvirus maltsch</taxon>
    </lineage>
</organism>
<reference evidence="3" key="1">
    <citation type="submission" date="2020-04" db="EMBL/GenBank/DDBJ databases">
        <authorList>
            <person name="Chiriac C."/>
            <person name="Salcher M."/>
            <person name="Ghai R."/>
            <person name="Kavagutti S V."/>
        </authorList>
    </citation>
    <scope>NUCLEOTIDE SEQUENCE</scope>
</reference>